<organism evidence="9 10">
    <name type="scientific">Porcincola intestinalis</name>
    <dbReference type="NCBI Taxonomy" id="2606632"/>
    <lineage>
        <taxon>Bacteria</taxon>
        <taxon>Bacillati</taxon>
        <taxon>Bacillota</taxon>
        <taxon>Clostridia</taxon>
        <taxon>Lachnospirales</taxon>
        <taxon>Lachnospiraceae</taxon>
        <taxon>Porcincola</taxon>
    </lineage>
</organism>
<protein>
    <submittedName>
        <fullName evidence="9">MMPL family transporter</fullName>
    </submittedName>
</protein>
<feature type="transmembrane region" description="Helical" evidence="7">
    <location>
        <begin position="527"/>
        <end position="544"/>
    </location>
</feature>
<keyword evidence="2" id="KW-1003">Cell membrane</keyword>
<name>A0A6L5X8S7_9FIRM</name>
<evidence type="ECO:0000256" key="6">
    <source>
        <dbReference type="SAM" id="MobiDB-lite"/>
    </source>
</evidence>
<dbReference type="GO" id="GO:0005886">
    <property type="term" value="C:plasma membrane"/>
    <property type="evidence" value="ECO:0007669"/>
    <property type="project" value="UniProtKB-SubCell"/>
</dbReference>
<evidence type="ECO:0000256" key="1">
    <source>
        <dbReference type="ARBA" id="ARBA00004651"/>
    </source>
</evidence>
<feature type="region of interest" description="Disordered" evidence="6">
    <location>
        <begin position="695"/>
        <end position="714"/>
    </location>
</feature>
<keyword evidence="5 7" id="KW-0472">Membrane</keyword>
<feature type="transmembrane region" description="Helical" evidence="7">
    <location>
        <begin position="277"/>
        <end position="300"/>
    </location>
</feature>
<feature type="transmembrane region" description="Helical" evidence="7">
    <location>
        <begin position="306"/>
        <end position="332"/>
    </location>
</feature>
<dbReference type="AlphaFoldDB" id="A0A6L5X8S7"/>
<dbReference type="Gene3D" id="1.20.1640.10">
    <property type="entry name" value="Multidrug efflux transporter AcrB transmembrane domain"/>
    <property type="match status" value="2"/>
</dbReference>
<evidence type="ECO:0000256" key="3">
    <source>
        <dbReference type="ARBA" id="ARBA00022692"/>
    </source>
</evidence>
<feature type="transmembrane region" description="Helical" evidence="7">
    <location>
        <begin position="179"/>
        <end position="198"/>
    </location>
</feature>
<feature type="domain" description="Membrane transport protein MMPL" evidence="8">
    <location>
        <begin position="80"/>
        <end position="335"/>
    </location>
</feature>
<dbReference type="PANTHER" id="PTHR33406">
    <property type="entry name" value="MEMBRANE PROTEIN MJ1562-RELATED"/>
    <property type="match status" value="1"/>
</dbReference>
<feature type="domain" description="Membrane transport protein MMPL" evidence="8">
    <location>
        <begin position="392"/>
        <end position="677"/>
    </location>
</feature>
<feature type="transmembrane region" description="Helical" evidence="7">
    <location>
        <begin position="618"/>
        <end position="644"/>
    </location>
</feature>
<evidence type="ECO:0000256" key="7">
    <source>
        <dbReference type="SAM" id="Phobius"/>
    </source>
</evidence>
<keyword evidence="3 7" id="KW-0812">Transmembrane</keyword>
<feature type="transmembrane region" description="Helical" evidence="7">
    <location>
        <begin position="205"/>
        <end position="225"/>
    </location>
</feature>
<feature type="transmembrane region" description="Helical" evidence="7">
    <location>
        <begin position="237"/>
        <end position="256"/>
    </location>
</feature>
<comment type="subcellular location">
    <subcellularLocation>
        <location evidence="1">Cell membrane</location>
        <topology evidence="1">Multi-pass membrane protein</topology>
    </subcellularLocation>
</comment>
<evidence type="ECO:0000313" key="9">
    <source>
        <dbReference type="EMBL" id="MSS15823.1"/>
    </source>
</evidence>
<keyword evidence="4 7" id="KW-1133">Transmembrane helix</keyword>
<evidence type="ECO:0000256" key="4">
    <source>
        <dbReference type="ARBA" id="ARBA00022989"/>
    </source>
</evidence>
<dbReference type="InterPro" id="IPR050545">
    <property type="entry name" value="Mycobact_MmpL"/>
</dbReference>
<evidence type="ECO:0000256" key="2">
    <source>
        <dbReference type="ARBA" id="ARBA00022475"/>
    </source>
</evidence>
<dbReference type="EMBL" id="VULZ01000016">
    <property type="protein sequence ID" value="MSS15823.1"/>
    <property type="molecule type" value="Genomic_DNA"/>
</dbReference>
<gene>
    <name evidence="9" type="ORF">FYJ35_12420</name>
</gene>
<sequence>MKKKNRFGWAVVQSRFVILIAAFILLIPSVIGYLGTKTNYDMLSYLPDSFETMKGQSIMEDEFGTGGFSFIMVQDMPFKDVAAMKKKMEKVDHVEKVLWYDDFADISIPVEVLPDKIKDAFYREDKNETLLMVVLKTGTSSDESGDAIEALRKIAKKQCFISGMTAGLIDTKALADKEAPVYVILAVILCLIVLQLTMDSFMAPLLFLVSIGMAVLYNMGTNWIFGKISYVTKALAAVLQLGVTLDYSIFLWHSYIEQRDRHPDDPKHAMATAIKATLSSVIGSSITTVAGFLAMCFMTYRLGINLGLVMAKGVLFGVATVVTVLPALILVLDKPLQKTRHKAIIPNFKWIPDWVQKYYPILLVVFGLIWLPAAYGQSHTNVYYDLARTLPKSLPSVQANTKLEDDFDMSTTEMVLAPQSVSRKDMEQMEKKIRDLDGVTAVLGIDNIVGSQLPEEMIPTELWDTFNSKNWRMFIIMSNYKLASDEVNQQCDQIQKIIKGYDKNCMLVGEAPCTKDLIETTNTDFTVVNWTSIAMVAVIIFFVLQSVSLPVILVAAIEFAIFINMSIPFFMHQTLPFIASIVIGTIQLGSTVDYAILMTTRYKFERSTGKSRKESVYIAHRTSINSILVSALSFFGATFGVSLYSKIDMISSLCTLLARGALISMVTVVFILPALLYACDGLIVHTSLGFLPKKGKKEKAAGEASGEEMSAKET</sequence>
<dbReference type="Proteomes" id="UP000481852">
    <property type="component" value="Unassembled WGS sequence"/>
</dbReference>
<evidence type="ECO:0000256" key="5">
    <source>
        <dbReference type="ARBA" id="ARBA00023136"/>
    </source>
</evidence>
<feature type="transmembrane region" description="Helical" evidence="7">
    <location>
        <begin position="358"/>
        <end position="375"/>
    </location>
</feature>
<evidence type="ECO:0000313" key="10">
    <source>
        <dbReference type="Proteomes" id="UP000481852"/>
    </source>
</evidence>
<feature type="transmembrane region" description="Helical" evidence="7">
    <location>
        <begin position="551"/>
        <end position="571"/>
    </location>
</feature>
<keyword evidence="10" id="KW-1185">Reference proteome</keyword>
<dbReference type="SUPFAM" id="SSF82866">
    <property type="entry name" value="Multidrug efflux transporter AcrB transmembrane domain"/>
    <property type="match status" value="2"/>
</dbReference>
<feature type="transmembrane region" description="Helical" evidence="7">
    <location>
        <begin position="656"/>
        <end position="678"/>
    </location>
</feature>
<dbReference type="InterPro" id="IPR004869">
    <property type="entry name" value="MMPL_dom"/>
</dbReference>
<proteinExistence type="predicted"/>
<evidence type="ECO:0000259" key="8">
    <source>
        <dbReference type="Pfam" id="PF03176"/>
    </source>
</evidence>
<accession>A0A6L5X8S7</accession>
<reference evidence="9 10" key="1">
    <citation type="submission" date="2019-08" db="EMBL/GenBank/DDBJ databases">
        <title>In-depth cultivation of the pig gut microbiome towards novel bacterial diversity and tailored functional studies.</title>
        <authorList>
            <person name="Wylensek D."/>
            <person name="Hitch T.C.A."/>
            <person name="Clavel T."/>
        </authorList>
    </citation>
    <scope>NUCLEOTIDE SEQUENCE [LARGE SCALE GENOMIC DNA]</scope>
    <source>
        <strain evidence="9 10">Oil+RF-744-WCA-WT-11</strain>
    </source>
</reference>
<comment type="caution">
    <text evidence="9">The sequence shown here is derived from an EMBL/GenBank/DDBJ whole genome shotgun (WGS) entry which is preliminary data.</text>
</comment>
<dbReference type="PANTHER" id="PTHR33406:SF13">
    <property type="entry name" value="MEMBRANE PROTEIN YDFJ"/>
    <property type="match status" value="1"/>
</dbReference>
<feature type="transmembrane region" description="Helical" evidence="7">
    <location>
        <begin position="577"/>
        <end position="597"/>
    </location>
</feature>
<dbReference type="Pfam" id="PF03176">
    <property type="entry name" value="MMPL"/>
    <property type="match status" value="2"/>
</dbReference>